<dbReference type="InterPro" id="IPR006640">
    <property type="entry name" value="SprT-like_domain"/>
</dbReference>
<organism evidence="2 3">
    <name type="scientific">Actinomyces bovis</name>
    <dbReference type="NCBI Taxonomy" id="1658"/>
    <lineage>
        <taxon>Bacteria</taxon>
        <taxon>Bacillati</taxon>
        <taxon>Actinomycetota</taxon>
        <taxon>Actinomycetes</taxon>
        <taxon>Actinomycetales</taxon>
        <taxon>Actinomycetaceae</taxon>
        <taxon>Actinomyces</taxon>
    </lineage>
</organism>
<evidence type="ECO:0000313" key="3">
    <source>
        <dbReference type="Proteomes" id="UP000250006"/>
    </source>
</evidence>
<name>A0ABY1VNG8_9ACTO</name>
<dbReference type="Proteomes" id="UP000250006">
    <property type="component" value="Unassembled WGS sequence"/>
</dbReference>
<sequence>MQLPEVLSLARQLLTQHGLQDWEVRLDRALRRAGQCDERRRRITVSRHLMELYTEAEVRETILHEVAHALVGNRHAHDAVWVAQARQIGASGARLVPHSAPRIKGRWVGHCPAGHEVDRTRRPTTPLACARCSRRFSLENLISWCHDGVPVAHEALGPGYNRALKHALRQARKRPRRPRG</sequence>
<dbReference type="RefSeq" id="WP_111836581.1">
    <property type="nucleotide sequence ID" value="NZ_UAPQ01000007.1"/>
</dbReference>
<protein>
    <submittedName>
        <fullName evidence="2">SprT-like family</fullName>
    </submittedName>
</protein>
<dbReference type="SMART" id="SM00731">
    <property type="entry name" value="SprT"/>
    <property type="match status" value="1"/>
</dbReference>
<keyword evidence="3" id="KW-1185">Reference proteome</keyword>
<gene>
    <name evidence="2" type="ORF">NCTC11535_01307</name>
</gene>
<evidence type="ECO:0000313" key="2">
    <source>
        <dbReference type="EMBL" id="SPT53636.1"/>
    </source>
</evidence>
<reference evidence="2 3" key="1">
    <citation type="submission" date="2018-06" db="EMBL/GenBank/DDBJ databases">
        <authorList>
            <consortium name="Pathogen Informatics"/>
            <person name="Doyle S."/>
        </authorList>
    </citation>
    <scope>NUCLEOTIDE SEQUENCE [LARGE SCALE GENOMIC DNA]</scope>
    <source>
        <strain evidence="2 3">NCTC11535</strain>
    </source>
</reference>
<dbReference type="EMBL" id="UAPQ01000007">
    <property type="protein sequence ID" value="SPT53636.1"/>
    <property type="molecule type" value="Genomic_DNA"/>
</dbReference>
<feature type="domain" description="SprT-like" evidence="1">
    <location>
        <begin position="1"/>
        <end position="139"/>
    </location>
</feature>
<comment type="caution">
    <text evidence="2">The sequence shown here is derived from an EMBL/GenBank/DDBJ whole genome shotgun (WGS) entry which is preliminary data.</text>
</comment>
<accession>A0ABY1VNG8</accession>
<dbReference type="Pfam" id="PF10263">
    <property type="entry name" value="SprT-like"/>
    <property type="match status" value="1"/>
</dbReference>
<proteinExistence type="predicted"/>
<evidence type="ECO:0000259" key="1">
    <source>
        <dbReference type="SMART" id="SM00731"/>
    </source>
</evidence>
<dbReference type="Gene3D" id="3.30.2010.10">
    <property type="entry name" value="Metalloproteases ('zincins'), catalytic domain"/>
    <property type="match status" value="1"/>
</dbReference>